<sequence>MTLSNEVYSLYSTAGGLISVPNFHYGYFEAYVNLNKGGGWHNAFWLMCGNGSKTVYTNTHTEIDIFEIETSKPKETTNNMNFWLGNGNRARGYSSAHRPGKDITEWNLYSALWTEERVVFFENEKLIWDYTFGPQAWTHNYINIWLTTVANAAFRIDDSALPSSMRVGNVSYYQKDYLVRMDMNSLTPHKPVSHFEYPL</sequence>
<dbReference type="EMBL" id="CABFNQ020000569">
    <property type="protein sequence ID" value="CAH0019569.1"/>
    <property type="molecule type" value="Genomic_DNA"/>
</dbReference>
<protein>
    <recommendedName>
        <fullName evidence="1">GH16 domain-containing protein</fullName>
    </recommendedName>
</protein>
<feature type="domain" description="GH16" evidence="1">
    <location>
        <begin position="1"/>
        <end position="178"/>
    </location>
</feature>
<dbReference type="AlphaFoldDB" id="A0A9N9YI07"/>
<dbReference type="InterPro" id="IPR000757">
    <property type="entry name" value="Beta-glucanase-like"/>
</dbReference>
<name>A0A9N9YI07_9HYPO</name>
<accession>A0A9N9YI07</accession>
<dbReference type="Proteomes" id="UP000696573">
    <property type="component" value="Unassembled WGS sequence"/>
</dbReference>
<evidence type="ECO:0000313" key="3">
    <source>
        <dbReference type="Proteomes" id="UP000696573"/>
    </source>
</evidence>
<evidence type="ECO:0000259" key="1">
    <source>
        <dbReference type="PROSITE" id="PS51762"/>
    </source>
</evidence>
<dbReference type="PROSITE" id="PS51762">
    <property type="entry name" value="GH16_2"/>
    <property type="match status" value="1"/>
</dbReference>
<dbReference type="Pfam" id="PF00722">
    <property type="entry name" value="Glyco_hydro_16"/>
    <property type="match status" value="1"/>
</dbReference>
<reference evidence="2" key="1">
    <citation type="submission" date="2021-10" db="EMBL/GenBank/DDBJ databases">
        <authorList>
            <person name="Piombo E."/>
        </authorList>
    </citation>
    <scope>NUCLEOTIDE SEQUENCE</scope>
</reference>
<evidence type="ECO:0000313" key="2">
    <source>
        <dbReference type="EMBL" id="CAH0019569.1"/>
    </source>
</evidence>
<dbReference type="CDD" id="cd00413">
    <property type="entry name" value="Glyco_hydrolase_16"/>
    <property type="match status" value="1"/>
</dbReference>
<comment type="caution">
    <text evidence="2">The sequence shown here is derived from an EMBL/GenBank/DDBJ whole genome shotgun (WGS) entry which is preliminary data.</text>
</comment>
<dbReference type="InterPro" id="IPR013320">
    <property type="entry name" value="ConA-like_dom_sf"/>
</dbReference>
<proteinExistence type="predicted"/>
<gene>
    <name evidence="2" type="ORF">CRHIZ90672A_00019087</name>
</gene>
<dbReference type="Gene3D" id="2.60.120.200">
    <property type="match status" value="1"/>
</dbReference>
<keyword evidence="3" id="KW-1185">Reference proteome</keyword>
<dbReference type="GO" id="GO:0005975">
    <property type="term" value="P:carbohydrate metabolic process"/>
    <property type="evidence" value="ECO:0007669"/>
    <property type="project" value="InterPro"/>
</dbReference>
<dbReference type="GO" id="GO:0004553">
    <property type="term" value="F:hydrolase activity, hydrolyzing O-glycosyl compounds"/>
    <property type="evidence" value="ECO:0007669"/>
    <property type="project" value="InterPro"/>
</dbReference>
<organism evidence="2 3">
    <name type="scientific">Clonostachys rhizophaga</name>
    <dbReference type="NCBI Taxonomy" id="160324"/>
    <lineage>
        <taxon>Eukaryota</taxon>
        <taxon>Fungi</taxon>
        <taxon>Dikarya</taxon>
        <taxon>Ascomycota</taxon>
        <taxon>Pezizomycotina</taxon>
        <taxon>Sordariomycetes</taxon>
        <taxon>Hypocreomycetidae</taxon>
        <taxon>Hypocreales</taxon>
        <taxon>Bionectriaceae</taxon>
        <taxon>Clonostachys</taxon>
    </lineage>
</organism>
<dbReference type="SUPFAM" id="SSF49899">
    <property type="entry name" value="Concanavalin A-like lectins/glucanases"/>
    <property type="match status" value="1"/>
</dbReference>